<evidence type="ECO:0000256" key="1">
    <source>
        <dbReference type="SAM" id="SignalP"/>
    </source>
</evidence>
<reference evidence="2" key="1">
    <citation type="submission" date="2024-05" db="EMBL/GenBank/DDBJ databases">
        <title>Planctomycetes of the genus Singulisphaera possess chitinolytic capabilities.</title>
        <authorList>
            <person name="Ivanova A."/>
        </authorList>
    </citation>
    <scope>NUCLEOTIDE SEQUENCE</scope>
    <source>
        <strain evidence="2">Ch08T</strain>
    </source>
</reference>
<evidence type="ECO:0000313" key="2">
    <source>
        <dbReference type="EMBL" id="XBH05125.1"/>
    </source>
</evidence>
<sequence>MNGHVRAFVKKGLLFLLVARVVAAPIALRPASVNDPSQNGLVVRVCSWPVQHVRTASDKLTVGEGMAKPEADCPPPGSARLDILFSPCVRHGLSPSDAYIRRSIARLRC</sequence>
<dbReference type="RefSeq" id="WP_406697925.1">
    <property type="nucleotide sequence ID" value="NZ_CP155447.1"/>
</dbReference>
<accession>A0AAU7CIN9</accession>
<protein>
    <submittedName>
        <fullName evidence="2">Uncharacterized protein</fullName>
    </submittedName>
</protein>
<dbReference type="EMBL" id="CP155447">
    <property type="protein sequence ID" value="XBH05125.1"/>
    <property type="molecule type" value="Genomic_DNA"/>
</dbReference>
<feature type="chain" id="PRO_5043873647" evidence="1">
    <location>
        <begin position="24"/>
        <end position="109"/>
    </location>
</feature>
<organism evidence="2">
    <name type="scientific">Singulisphaera sp. Ch08</name>
    <dbReference type="NCBI Taxonomy" id="3120278"/>
    <lineage>
        <taxon>Bacteria</taxon>
        <taxon>Pseudomonadati</taxon>
        <taxon>Planctomycetota</taxon>
        <taxon>Planctomycetia</taxon>
        <taxon>Isosphaerales</taxon>
        <taxon>Isosphaeraceae</taxon>
        <taxon>Singulisphaera</taxon>
    </lineage>
</organism>
<name>A0AAU7CIN9_9BACT</name>
<feature type="signal peptide" evidence="1">
    <location>
        <begin position="1"/>
        <end position="23"/>
    </location>
</feature>
<proteinExistence type="predicted"/>
<keyword evidence="1" id="KW-0732">Signal</keyword>
<gene>
    <name evidence="2" type="ORF">V5E97_03645</name>
</gene>
<dbReference type="AlphaFoldDB" id="A0AAU7CIN9"/>